<sequence>MQLVQLPAHADAGITAIDNANAVVGANRASGAPMLLRFTATQYSLSFSCHHRHIPGINTHQFSIDPEYRKILTYNYLRLSTGKSADMRNRYTRVNQSRWSSRYTTHAHWVNPIPNPFAKNKQPGINPVKTAH</sequence>
<dbReference type="RefSeq" id="WP_203536817.1">
    <property type="nucleotide sequence ID" value="NZ_JAESND010000001.1"/>
</dbReference>
<comment type="caution">
    <text evidence="1">The sequence shown here is derived from an EMBL/GenBank/DDBJ whole genome shotgun (WGS) entry which is preliminary data.</text>
</comment>
<reference evidence="1 2" key="1">
    <citation type="submission" date="2021-01" db="EMBL/GenBank/DDBJ databases">
        <title>Draft Genome Sequence and Polyhydroxyalkanoate Biosynthetic Potential of Jeongeupia naejangsanensis Type Strain DSM 24253.</title>
        <authorList>
            <person name="Turrini P."/>
            <person name="Artuso I."/>
            <person name="Lugli G.A."/>
            <person name="Frangipani E."/>
            <person name="Ventura M."/>
            <person name="Visca P."/>
        </authorList>
    </citation>
    <scope>NUCLEOTIDE SEQUENCE [LARGE SCALE GENOMIC DNA]</scope>
    <source>
        <strain evidence="1 2">DSM 24253</strain>
    </source>
</reference>
<gene>
    <name evidence="1" type="ORF">JMJ54_04965</name>
</gene>
<organism evidence="1 2">
    <name type="scientific">Jeongeupia naejangsanensis</name>
    <dbReference type="NCBI Taxonomy" id="613195"/>
    <lineage>
        <taxon>Bacteria</taxon>
        <taxon>Pseudomonadati</taxon>
        <taxon>Pseudomonadota</taxon>
        <taxon>Betaproteobacteria</taxon>
        <taxon>Neisseriales</taxon>
        <taxon>Chitinibacteraceae</taxon>
        <taxon>Jeongeupia</taxon>
    </lineage>
</organism>
<keyword evidence="2" id="KW-1185">Reference proteome</keyword>
<accession>A0ABS2BK18</accession>
<evidence type="ECO:0000313" key="2">
    <source>
        <dbReference type="Proteomes" id="UP000809431"/>
    </source>
</evidence>
<evidence type="ECO:0000313" key="1">
    <source>
        <dbReference type="EMBL" id="MBM3115174.1"/>
    </source>
</evidence>
<dbReference type="EMBL" id="JAESND010000001">
    <property type="protein sequence ID" value="MBM3115174.1"/>
    <property type="molecule type" value="Genomic_DNA"/>
</dbReference>
<dbReference type="Proteomes" id="UP000809431">
    <property type="component" value="Unassembled WGS sequence"/>
</dbReference>
<name>A0ABS2BK18_9NEIS</name>
<proteinExistence type="predicted"/>
<protein>
    <submittedName>
        <fullName evidence="1">Uncharacterized protein</fullName>
    </submittedName>
</protein>